<dbReference type="Gene3D" id="3.40.190.10">
    <property type="entry name" value="Periplasmic binding protein-like II"/>
    <property type="match status" value="1"/>
</dbReference>
<keyword evidence="2" id="KW-0732">Signal</keyword>
<dbReference type="SUPFAM" id="SSF53850">
    <property type="entry name" value="Periplasmic binding protein-like II"/>
    <property type="match status" value="1"/>
</dbReference>
<dbReference type="PIRSF" id="PIRSF017082">
    <property type="entry name" value="YflP"/>
    <property type="match status" value="1"/>
</dbReference>
<dbReference type="InterPro" id="IPR005064">
    <property type="entry name" value="BUG"/>
</dbReference>
<dbReference type="OrthoDB" id="8678477at2"/>
<protein>
    <submittedName>
        <fullName evidence="3">Tripartite tricarboxylate transporter family receptor</fullName>
    </submittedName>
</protein>
<dbReference type="InterPro" id="IPR042100">
    <property type="entry name" value="Bug_dom1"/>
</dbReference>
<sequence length="319" mass="33807">MFKSVLFAAVLAAHAGAALAQDYPSQPIRLVVPHPPGGFTDILARLVSQKLAEDRGWQVIVENKGGGGSTIAENFVSRANPDGYTLLVTGRDVTLRSALYDKLPYNPDKDFAPVSQLVWSPMVLVAHPSLPVQNFQQLVAAAKQSPGKITYASPGNGSGAHLAMEMLEAELGVNLLHVPYKGVGQATTDLLGGQVSLMFLQMAVALPQIRDGKLKPLAVPATRRASMLPDVPTVAEQGVPGFEVTPWFGIMTTAGTPPAVVNKLNEALVKAIQAPDVRKKLSEQGVEAVGSSPAEFTALIAKEAPKWKKLVKDAGVRVD</sequence>
<keyword evidence="3" id="KW-0675">Receptor</keyword>
<dbReference type="PANTHER" id="PTHR42928:SF5">
    <property type="entry name" value="BLR1237 PROTEIN"/>
    <property type="match status" value="1"/>
</dbReference>
<dbReference type="PANTHER" id="PTHR42928">
    <property type="entry name" value="TRICARBOXYLATE-BINDING PROTEIN"/>
    <property type="match status" value="1"/>
</dbReference>
<feature type="signal peptide" evidence="2">
    <location>
        <begin position="1"/>
        <end position="20"/>
    </location>
</feature>
<keyword evidence="4" id="KW-1185">Reference proteome</keyword>
<dbReference type="EMBL" id="UWPJ01000008">
    <property type="protein sequence ID" value="VCU68775.1"/>
    <property type="molecule type" value="Genomic_DNA"/>
</dbReference>
<dbReference type="Gene3D" id="3.40.190.150">
    <property type="entry name" value="Bordetella uptake gene, domain 1"/>
    <property type="match status" value="1"/>
</dbReference>
<evidence type="ECO:0000256" key="2">
    <source>
        <dbReference type="SAM" id="SignalP"/>
    </source>
</evidence>
<comment type="similarity">
    <text evidence="1">Belongs to the UPF0065 (bug) family.</text>
</comment>
<dbReference type="RefSeq" id="WP_160142152.1">
    <property type="nucleotide sequence ID" value="NZ_UWPJ01000008.1"/>
</dbReference>
<feature type="chain" id="PRO_5018135574" evidence="2">
    <location>
        <begin position="21"/>
        <end position="319"/>
    </location>
</feature>
<gene>
    <name evidence="3" type="ORF">PIGHUM_00833</name>
</gene>
<dbReference type="AlphaFoldDB" id="A0A3P4B0X0"/>
<dbReference type="Proteomes" id="UP000277294">
    <property type="component" value="Unassembled WGS sequence"/>
</dbReference>
<dbReference type="CDD" id="cd13578">
    <property type="entry name" value="PBP2_Bug27"/>
    <property type="match status" value="1"/>
</dbReference>
<organism evidence="3 4">
    <name type="scientific">Pigmentiphaga humi</name>
    <dbReference type="NCBI Taxonomy" id="2478468"/>
    <lineage>
        <taxon>Bacteria</taxon>
        <taxon>Pseudomonadati</taxon>
        <taxon>Pseudomonadota</taxon>
        <taxon>Betaproteobacteria</taxon>
        <taxon>Burkholderiales</taxon>
        <taxon>Alcaligenaceae</taxon>
        <taxon>Pigmentiphaga</taxon>
    </lineage>
</organism>
<name>A0A3P4B0X0_9BURK</name>
<accession>A0A3P4B0X0</accession>
<evidence type="ECO:0000313" key="3">
    <source>
        <dbReference type="EMBL" id="VCU68775.1"/>
    </source>
</evidence>
<proteinExistence type="inferred from homology"/>
<evidence type="ECO:0000313" key="4">
    <source>
        <dbReference type="Proteomes" id="UP000277294"/>
    </source>
</evidence>
<dbReference type="Pfam" id="PF03401">
    <property type="entry name" value="TctC"/>
    <property type="match status" value="1"/>
</dbReference>
<reference evidence="3 4" key="1">
    <citation type="submission" date="2018-10" db="EMBL/GenBank/DDBJ databases">
        <authorList>
            <person name="Criscuolo A."/>
        </authorList>
    </citation>
    <scope>NUCLEOTIDE SEQUENCE [LARGE SCALE GENOMIC DNA]</scope>
    <source>
        <strain evidence="3">DnA1</strain>
    </source>
</reference>
<evidence type="ECO:0000256" key="1">
    <source>
        <dbReference type="ARBA" id="ARBA00006987"/>
    </source>
</evidence>